<name>A0ABP8HPV1_9BURK</name>
<organism evidence="3 4">
    <name type="scientific">Variovorax defluvii</name>
    <dbReference type="NCBI Taxonomy" id="913761"/>
    <lineage>
        <taxon>Bacteria</taxon>
        <taxon>Pseudomonadati</taxon>
        <taxon>Pseudomonadota</taxon>
        <taxon>Betaproteobacteria</taxon>
        <taxon>Burkholderiales</taxon>
        <taxon>Comamonadaceae</taxon>
        <taxon>Variovorax</taxon>
    </lineage>
</organism>
<dbReference type="InterPro" id="IPR050222">
    <property type="entry name" value="MATE_MdtK"/>
</dbReference>
<feature type="transmembrane region" description="Helical" evidence="2">
    <location>
        <begin position="278"/>
        <end position="299"/>
    </location>
</feature>
<keyword evidence="4" id="KW-1185">Reference proteome</keyword>
<comment type="caution">
    <text evidence="3">The sequence shown here is derived from an EMBL/GenBank/DDBJ whole genome shotgun (WGS) entry which is preliminary data.</text>
</comment>
<feature type="transmembrane region" description="Helical" evidence="2">
    <location>
        <begin position="423"/>
        <end position="445"/>
    </location>
</feature>
<dbReference type="Pfam" id="PF01554">
    <property type="entry name" value="MatE"/>
    <property type="match status" value="2"/>
</dbReference>
<sequence>MTALTALTSERRIIARHAGTVLAGQLAVMAFSVTDAIVAGRYAEGALAALSVGSAIYVSVYVALMGMMQALLPVWAELHGARRTAEVGASVRQSLYLCLMAMGLGMAILLFPAPLLRWAQVPEAMRADVQAYLRILAFALPPTLLFRLFSTLNQSLGQPQLVTWLQMGSLLPKLPLTIWFAFGGAGLPALGLEGCGWATAAVNWTLLGFAIWLLRSQPLYRAYRLWQRVEAPDWRQLRQFARLGVPAGLAVLVEVTSFTLMALFIARLGTTATAAHQIAANLAAVGYMVPLSLSIATSARVSFWLGAGEATLARRACARGFEMALLCALALAAAMALLRAPLAGLYSDNPAVVALAATLVLGAAGYHLADAVQTLCVFLLRCYRVTVMPLVLYCTLLWGVGLGGSYLLAYRGIGPWPAMQSPVAFWLMSALALVLAAVLLVLLLLATLRRQRSAAALAAGA</sequence>
<dbReference type="InterPro" id="IPR002528">
    <property type="entry name" value="MATE_fam"/>
</dbReference>
<keyword evidence="1" id="KW-0813">Transport</keyword>
<accession>A0ABP8HPV1</accession>
<feature type="transmembrane region" description="Helical" evidence="2">
    <location>
        <begin position="55"/>
        <end position="75"/>
    </location>
</feature>
<evidence type="ECO:0000256" key="2">
    <source>
        <dbReference type="SAM" id="Phobius"/>
    </source>
</evidence>
<evidence type="ECO:0000256" key="1">
    <source>
        <dbReference type="ARBA" id="ARBA00022448"/>
    </source>
</evidence>
<feature type="transmembrane region" description="Helical" evidence="2">
    <location>
        <begin position="95"/>
        <end position="119"/>
    </location>
</feature>
<proteinExistence type="predicted"/>
<dbReference type="CDD" id="cd13131">
    <property type="entry name" value="MATE_NorM_like"/>
    <property type="match status" value="1"/>
</dbReference>
<feature type="transmembrane region" description="Helical" evidence="2">
    <location>
        <begin position="350"/>
        <end position="369"/>
    </location>
</feature>
<evidence type="ECO:0000313" key="4">
    <source>
        <dbReference type="Proteomes" id="UP001500975"/>
    </source>
</evidence>
<dbReference type="EMBL" id="BAABGJ010000020">
    <property type="protein sequence ID" value="GAA4342382.1"/>
    <property type="molecule type" value="Genomic_DNA"/>
</dbReference>
<feature type="transmembrane region" description="Helical" evidence="2">
    <location>
        <begin position="320"/>
        <end position="338"/>
    </location>
</feature>
<dbReference type="NCBIfam" id="TIGR00797">
    <property type="entry name" value="matE"/>
    <property type="match status" value="1"/>
</dbReference>
<dbReference type="PANTHER" id="PTHR43298">
    <property type="entry name" value="MULTIDRUG RESISTANCE PROTEIN NORM-RELATED"/>
    <property type="match status" value="1"/>
</dbReference>
<dbReference type="PANTHER" id="PTHR43298:SF2">
    <property type="entry name" value="FMN_FAD EXPORTER YEEO-RELATED"/>
    <property type="match status" value="1"/>
</dbReference>
<keyword evidence="2" id="KW-0812">Transmembrane</keyword>
<reference evidence="4" key="1">
    <citation type="journal article" date="2019" name="Int. J. Syst. Evol. Microbiol.">
        <title>The Global Catalogue of Microorganisms (GCM) 10K type strain sequencing project: providing services to taxonomists for standard genome sequencing and annotation.</title>
        <authorList>
            <consortium name="The Broad Institute Genomics Platform"/>
            <consortium name="The Broad Institute Genome Sequencing Center for Infectious Disease"/>
            <person name="Wu L."/>
            <person name="Ma J."/>
        </authorList>
    </citation>
    <scope>NUCLEOTIDE SEQUENCE [LARGE SCALE GENOMIC DNA]</scope>
    <source>
        <strain evidence="4">JCM 17804</strain>
    </source>
</reference>
<gene>
    <name evidence="3" type="ORF">GCM10023165_24100</name>
</gene>
<keyword evidence="2" id="KW-1133">Transmembrane helix</keyword>
<protein>
    <submittedName>
        <fullName evidence="3">MATE family efflux transporter</fullName>
    </submittedName>
</protein>
<feature type="transmembrane region" description="Helical" evidence="2">
    <location>
        <begin position="131"/>
        <end position="149"/>
    </location>
</feature>
<feature type="transmembrane region" description="Helical" evidence="2">
    <location>
        <begin position="390"/>
        <end position="411"/>
    </location>
</feature>
<keyword evidence="2" id="KW-0472">Membrane</keyword>
<dbReference type="Proteomes" id="UP001500975">
    <property type="component" value="Unassembled WGS sequence"/>
</dbReference>
<evidence type="ECO:0000313" key="3">
    <source>
        <dbReference type="EMBL" id="GAA4342382.1"/>
    </source>
</evidence>
<feature type="transmembrane region" description="Helical" evidence="2">
    <location>
        <begin position="170"/>
        <end position="190"/>
    </location>
</feature>
<feature type="transmembrane region" description="Helical" evidence="2">
    <location>
        <begin position="243"/>
        <end position="266"/>
    </location>
</feature>
<feature type="transmembrane region" description="Helical" evidence="2">
    <location>
        <begin position="196"/>
        <end position="214"/>
    </location>
</feature>
<feature type="transmembrane region" description="Helical" evidence="2">
    <location>
        <begin position="21"/>
        <end position="43"/>
    </location>
</feature>
<dbReference type="RefSeq" id="WP_425584122.1">
    <property type="nucleotide sequence ID" value="NZ_BAABGJ010000020.1"/>
</dbReference>